<proteinExistence type="predicted"/>
<gene>
    <name evidence="2" type="ORF">BC349_15275</name>
</gene>
<dbReference type="Pfam" id="PF20221">
    <property type="entry name" value="DUF6580"/>
    <property type="match status" value="1"/>
</dbReference>
<feature type="transmembrane region" description="Helical" evidence="1">
    <location>
        <begin position="52"/>
        <end position="70"/>
    </location>
</feature>
<keyword evidence="1" id="KW-0812">Transmembrane</keyword>
<evidence type="ECO:0008006" key="4">
    <source>
        <dbReference type="Google" id="ProtNLM"/>
    </source>
</evidence>
<keyword evidence="3" id="KW-1185">Reference proteome</keyword>
<comment type="caution">
    <text evidence="2">The sequence shown here is derived from an EMBL/GenBank/DDBJ whole genome shotgun (WGS) entry which is preliminary data.</text>
</comment>
<feature type="transmembrane region" description="Helical" evidence="1">
    <location>
        <begin position="85"/>
        <end position="102"/>
    </location>
</feature>
<accession>A0ABR7MBL8</accession>
<sequence>MKLNRSILISLVLLIVTAAIYRIIPSRPLGFAPHIAMALFGGAVLKDKKWAFALPIFSMFLSDLLFEVLYRNGLSSMAGFYSGQITNYLLFAGLTLIGFAIRKITVVNVVLGSLAAPTAYFLVSNFLVWGFGGGLGRPKTFAGLLQCYGDAVPFYTGSLVATLVFSTVLFGVYAWLTDQRKLTAA</sequence>
<keyword evidence="1" id="KW-1133">Transmembrane helix</keyword>
<protein>
    <recommendedName>
        <fullName evidence="4">Rod shape-determining protein MreD</fullName>
    </recommendedName>
</protein>
<name>A0ABR7MBL8_9BACT</name>
<evidence type="ECO:0000256" key="1">
    <source>
        <dbReference type="SAM" id="Phobius"/>
    </source>
</evidence>
<evidence type="ECO:0000313" key="3">
    <source>
        <dbReference type="Proteomes" id="UP000765802"/>
    </source>
</evidence>
<reference evidence="2 3" key="1">
    <citation type="submission" date="2016-07" db="EMBL/GenBank/DDBJ databases">
        <title>Genome analysis of Flavihumibacter stibioxidans YS-17.</title>
        <authorList>
            <person name="Shi K."/>
            <person name="Han Y."/>
            <person name="Wang G."/>
        </authorList>
    </citation>
    <scope>NUCLEOTIDE SEQUENCE [LARGE SCALE GENOMIC DNA]</scope>
    <source>
        <strain evidence="2 3">YS-17</strain>
    </source>
</reference>
<dbReference type="Proteomes" id="UP000765802">
    <property type="component" value="Unassembled WGS sequence"/>
</dbReference>
<dbReference type="RefSeq" id="WP_187257743.1">
    <property type="nucleotide sequence ID" value="NZ_JBHULF010000020.1"/>
</dbReference>
<evidence type="ECO:0000313" key="2">
    <source>
        <dbReference type="EMBL" id="MBC6492421.1"/>
    </source>
</evidence>
<feature type="transmembrane region" description="Helical" evidence="1">
    <location>
        <begin position="28"/>
        <end position="45"/>
    </location>
</feature>
<dbReference type="InterPro" id="IPR046487">
    <property type="entry name" value="DUF6580"/>
</dbReference>
<keyword evidence="1" id="KW-0472">Membrane</keyword>
<organism evidence="2 3">
    <name type="scientific">Flavihumibacter stibioxidans</name>
    <dbReference type="NCBI Taxonomy" id="1834163"/>
    <lineage>
        <taxon>Bacteria</taxon>
        <taxon>Pseudomonadati</taxon>
        <taxon>Bacteroidota</taxon>
        <taxon>Chitinophagia</taxon>
        <taxon>Chitinophagales</taxon>
        <taxon>Chitinophagaceae</taxon>
        <taxon>Flavihumibacter</taxon>
    </lineage>
</organism>
<dbReference type="EMBL" id="MBUA01000028">
    <property type="protein sequence ID" value="MBC6492421.1"/>
    <property type="molecule type" value="Genomic_DNA"/>
</dbReference>
<feature type="transmembrane region" description="Helical" evidence="1">
    <location>
        <begin position="152"/>
        <end position="176"/>
    </location>
</feature>
<feature type="transmembrane region" description="Helical" evidence="1">
    <location>
        <begin position="109"/>
        <end position="132"/>
    </location>
</feature>